<dbReference type="PaxDb" id="722438-MPNE_0057"/>
<keyword evidence="3" id="KW-0732">Signal</keyword>
<dbReference type="GO" id="GO:0005886">
    <property type="term" value="C:plasma membrane"/>
    <property type="evidence" value="ECO:0007669"/>
    <property type="project" value="UniProtKB-SubCell"/>
</dbReference>
<feature type="transmembrane region" description="Helical" evidence="7">
    <location>
        <begin position="12"/>
        <end position="33"/>
    </location>
</feature>
<name>A0A0H3DMI4_MYCPB</name>
<evidence type="ECO:0000313" key="10">
    <source>
        <dbReference type="Proteomes" id="UP000007756"/>
    </source>
</evidence>
<dbReference type="Proteomes" id="UP000007756">
    <property type="component" value="Chromosome"/>
</dbReference>
<keyword evidence="7" id="KW-1133">Transmembrane helix</keyword>
<dbReference type="PANTHER" id="PTHR34296:SF2">
    <property type="entry name" value="ABC TRANSPORTER GUANOSINE-BINDING PROTEIN NUPN"/>
    <property type="match status" value="1"/>
</dbReference>
<feature type="compositionally biased region" description="Basic and acidic residues" evidence="6">
    <location>
        <begin position="469"/>
        <end position="495"/>
    </location>
</feature>
<gene>
    <name evidence="9" type="ordered locus">MPNE_0057</name>
</gene>
<keyword evidence="4 7" id="KW-0472">Membrane</keyword>
<proteinExistence type="predicted"/>
<feature type="region of interest" description="Disordered" evidence="6">
    <location>
        <begin position="516"/>
        <end position="563"/>
    </location>
</feature>
<dbReference type="PROSITE" id="PS51257">
    <property type="entry name" value="PROKAR_LIPOPROTEIN"/>
    <property type="match status" value="1"/>
</dbReference>
<dbReference type="InterPro" id="IPR003760">
    <property type="entry name" value="PnrA-like"/>
</dbReference>
<evidence type="ECO:0000259" key="8">
    <source>
        <dbReference type="Pfam" id="PF02608"/>
    </source>
</evidence>
<dbReference type="PATRIC" id="fig|722438.3.peg.54"/>
<evidence type="ECO:0000256" key="4">
    <source>
        <dbReference type="ARBA" id="ARBA00023136"/>
    </source>
</evidence>
<sequence>MFGKGLVKKGLLFFSGVSTMAVFLVSCGATRIWESSIQLLVSNDEATLADKSFSEMSYEGIRRYFRSQKHIELPSPNSSLLQDGNGLWKRPGRTLSDRIATFKNIKNDGSDVIVATGFNQQEALQAISSDDRRYLADKNDLAKVGFIFVDGQIEKEYNVINKTPQFRSTPLNISSVAFRSDDGSFLTGVATAVYLNLNQDYFLKKNGATNNSSQDLTVSGFVGVPIPSTLSFLNGFRLGIAYFNEVIYTHLSDAETTSDNKSNSSSASNSVLVQLKQMQGNDKKIKKIKWISPKQGSDNNSNLSIDDHKSGSFSSTEPRATTIINNLLDKGVSAIIPVAGPQVNLAVNEVARRKAHTAIIGVDSAQELLDINQDAPDKDQLIKGNKKIIPFSSIKALDVAIENMLIAIQKGSDNNGYKGFGYNNIGTVGTSSVGISEAGYEFLIDPVFWKTTQSQGKSMATNMTNLKRLSSDDTNTKKALKEVSTHKNGSDKDGIIGKYSNLLTKKSTTVTAVAQKSMTDNNSGTEQKKNLSEVDTKKKEKESKGKTQSNGQDSGQQNGKETNDIISKYSKLLTMTTMNNKVMSSKKQSSDDNSFKKTSENGDWVIKGDELTKKKSTELPAFAKGADYPTFPTEAVSVINGSTALDGKGFKWSFKQI</sequence>
<evidence type="ECO:0000256" key="1">
    <source>
        <dbReference type="ARBA" id="ARBA00004236"/>
    </source>
</evidence>
<feature type="domain" description="ABC transporter substrate-binding protein PnrA-like" evidence="8">
    <location>
        <begin position="38"/>
        <end position="397"/>
    </location>
</feature>
<organism evidence="9 10">
    <name type="scientific">Mycoplasmoides pneumoniae (strain ATCC 15531 / DSM 23978 / CIP 103766 / NBRC 14401 / NCTC 10119 / FH)</name>
    <name type="common">Mycoplasma pneumoniae</name>
    <dbReference type="NCBI Taxonomy" id="722438"/>
    <lineage>
        <taxon>Bacteria</taxon>
        <taxon>Bacillati</taxon>
        <taxon>Mycoplasmatota</taxon>
        <taxon>Mycoplasmoidales</taxon>
        <taxon>Mycoplasmoidaceae</taxon>
        <taxon>Mycoplasmoides</taxon>
    </lineage>
</organism>
<evidence type="ECO:0000256" key="7">
    <source>
        <dbReference type="SAM" id="Phobius"/>
    </source>
</evidence>
<dbReference type="AlphaFoldDB" id="A0A0H3DMI4"/>
<dbReference type="eggNOG" id="COG1744">
    <property type="taxonomic scope" value="Bacteria"/>
</dbReference>
<dbReference type="InterPro" id="IPR050957">
    <property type="entry name" value="BMP_lipoprotein"/>
</dbReference>
<evidence type="ECO:0000256" key="5">
    <source>
        <dbReference type="ARBA" id="ARBA00023288"/>
    </source>
</evidence>
<evidence type="ECO:0000313" key="9">
    <source>
        <dbReference type="EMBL" id="ADK86970.1"/>
    </source>
</evidence>
<feature type="compositionally biased region" description="Polar residues" evidence="6">
    <location>
        <begin position="516"/>
        <end position="525"/>
    </location>
</feature>
<keyword evidence="7" id="KW-0812">Transmembrane</keyword>
<evidence type="ECO:0000256" key="2">
    <source>
        <dbReference type="ARBA" id="ARBA00022475"/>
    </source>
</evidence>
<protein>
    <submittedName>
        <fullName evidence="9">Basic membrane protein</fullName>
    </submittedName>
</protein>
<dbReference type="GeneID" id="66609309"/>
<feature type="compositionally biased region" description="Basic and acidic residues" evidence="6">
    <location>
        <begin position="526"/>
        <end position="545"/>
    </location>
</feature>
<accession>A0A0H3DMI4</accession>
<feature type="region of interest" description="Disordered" evidence="6">
    <location>
        <begin position="468"/>
        <end position="496"/>
    </location>
</feature>
<dbReference type="Gene3D" id="3.40.50.2300">
    <property type="match status" value="3"/>
</dbReference>
<feature type="compositionally biased region" description="Low complexity" evidence="6">
    <location>
        <begin position="546"/>
        <end position="559"/>
    </location>
</feature>
<keyword evidence="5" id="KW-0449">Lipoprotein</keyword>
<evidence type="ECO:0000256" key="3">
    <source>
        <dbReference type="ARBA" id="ARBA00022729"/>
    </source>
</evidence>
<dbReference type="Pfam" id="PF02608">
    <property type="entry name" value="Bmp"/>
    <property type="match status" value="1"/>
</dbReference>
<comment type="subcellular location">
    <subcellularLocation>
        <location evidence="1">Cell membrane</location>
    </subcellularLocation>
</comment>
<feature type="region of interest" description="Disordered" evidence="6">
    <location>
        <begin position="291"/>
        <end position="316"/>
    </location>
</feature>
<keyword evidence="2" id="KW-1003">Cell membrane</keyword>
<feature type="compositionally biased region" description="Polar residues" evidence="6">
    <location>
        <begin position="294"/>
        <end position="304"/>
    </location>
</feature>
<dbReference type="PANTHER" id="PTHR34296">
    <property type="entry name" value="TRANSCRIPTIONAL ACTIVATOR PROTEIN MED"/>
    <property type="match status" value="1"/>
</dbReference>
<dbReference type="KEGG" id="mpj:MPNE_0057"/>
<dbReference type="HOGENOM" id="CLU_461397_0_0_14"/>
<dbReference type="RefSeq" id="WP_014325311.1">
    <property type="nucleotide sequence ID" value="NZ_CP010546.1"/>
</dbReference>
<dbReference type="STRING" id="722438.F539_00280"/>
<dbReference type="EMBL" id="CP002077">
    <property type="protein sequence ID" value="ADK86970.1"/>
    <property type="molecule type" value="Genomic_DNA"/>
</dbReference>
<evidence type="ECO:0000256" key="6">
    <source>
        <dbReference type="SAM" id="MobiDB-lite"/>
    </source>
</evidence>
<reference evidence="9 10" key="1">
    <citation type="journal article" date="2010" name="Appl. Environ. Microbiol.">
        <title>Targeted chromosomal knockouts in Mycoplasma pneumoniae.</title>
        <authorList>
            <person name="Krishnakumar R."/>
            <person name="Assad-Garcia N."/>
            <person name="Benders G.A."/>
            <person name="Phan Q."/>
            <person name="Montague M.G."/>
            <person name="Glass J.I."/>
        </authorList>
    </citation>
    <scope>NUCLEOTIDE SEQUENCE [LARGE SCALE GENOMIC DNA]</scope>
    <source>
        <strain evidence="10">ATCC 15531 / DSM 22911 / NBRC 14401 / NCTC 10119 / FH</strain>
    </source>
</reference>